<dbReference type="Pfam" id="PF12852">
    <property type="entry name" value="Cupin_6"/>
    <property type="match status" value="1"/>
</dbReference>
<dbReference type="PANTHER" id="PTHR46796:SF13">
    <property type="entry name" value="HTH-TYPE TRANSCRIPTIONAL ACTIVATOR RHAS"/>
    <property type="match status" value="1"/>
</dbReference>
<dbReference type="AlphaFoldDB" id="A0A5Q6S3G8"/>
<feature type="domain" description="HTH araC/xylS-type" evidence="4">
    <location>
        <begin position="211"/>
        <end position="309"/>
    </location>
</feature>
<dbReference type="InterPro" id="IPR009057">
    <property type="entry name" value="Homeodomain-like_sf"/>
</dbReference>
<dbReference type="PROSITE" id="PS01124">
    <property type="entry name" value="HTH_ARAC_FAMILY_2"/>
    <property type="match status" value="1"/>
</dbReference>
<dbReference type="SUPFAM" id="SSF46689">
    <property type="entry name" value="Homeodomain-like"/>
    <property type="match status" value="2"/>
</dbReference>
<evidence type="ECO:0000256" key="1">
    <source>
        <dbReference type="ARBA" id="ARBA00023015"/>
    </source>
</evidence>
<dbReference type="Proteomes" id="UP000307768">
    <property type="component" value="Unassembled WGS sequence"/>
</dbReference>
<dbReference type="Pfam" id="PF12833">
    <property type="entry name" value="HTH_18"/>
    <property type="match status" value="1"/>
</dbReference>
<evidence type="ECO:0000256" key="2">
    <source>
        <dbReference type="ARBA" id="ARBA00023125"/>
    </source>
</evidence>
<evidence type="ECO:0000313" key="6">
    <source>
        <dbReference type="Proteomes" id="UP000307768"/>
    </source>
</evidence>
<dbReference type="PROSITE" id="PS00041">
    <property type="entry name" value="HTH_ARAC_FAMILY_1"/>
    <property type="match status" value="1"/>
</dbReference>
<accession>A0A5Q6S3G8</accession>
<keyword evidence="1" id="KW-0805">Transcription regulation</keyword>
<evidence type="ECO:0000256" key="3">
    <source>
        <dbReference type="ARBA" id="ARBA00023163"/>
    </source>
</evidence>
<protein>
    <submittedName>
        <fullName evidence="5">AraC family transcriptional regulator</fullName>
    </submittedName>
</protein>
<evidence type="ECO:0000313" key="5">
    <source>
        <dbReference type="EMBL" id="KAA1424741.1"/>
    </source>
</evidence>
<comment type="caution">
    <text evidence="5">The sequence shown here is derived from an EMBL/GenBank/DDBJ whole genome shotgun (WGS) entry which is preliminary data.</text>
</comment>
<organism evidence="5 6">
    <name type="scientific">Mumia zhuanghuii</name>
    <dbReference type="NCBI Taxonomy" id="2585211"/>
    <lineage>
        <taxon>Bacteria</taxon>
        <taxon>Bacillati</taxon>
        <taxon>Actinomycetota</taxon>
        <taxon>Actinomycetes</taxon>
        <taxon>Propionibacteriales</taxon>
        <taxon>Nocardioidaceae</taxon>
        <taxon>Mumia</taxon>
    </lineage>
</organism>
<keyword evidence="2" id="KW-0238">DNA-binding</keyword>
<name>A0A5Q6S3G8_9ACTN</name>
<dbReference type="PANTHER" id="PTHR46796">
    <property type="entry name" value="HTH-TYPE TRANSCRIPTIONAL ACTIVATOR RHAS-RELATED"/>
    <property type="match status" value="1"/>
</dbReference>
<sequence>MDILGGLLDGPRADGAFLLRSVFAPPWSLRIRDRAPLSVVVVAQGSAWVVPGSGPPTLLEPGDLALVRGPDEYTIADLPETPPQVFVEPGQLCTDAEGNSMSEAMMLGLRTWGNAADGAAMLVTGTYERASAVSDRLLRALPPTVVLRRDAWSSDLVTLLCDEMQRDIPGQEVFLDRLLDLVVLAAVRTWLRDQEDAAPGWYRAAADPVVGPALDALHQRVAEPWTVATLAAEVQVSRAVLARRFTAIVGEPPMSYLTSLRLALAADLLERSDRTLTSIAHGVGYATPFALSAAFSRERGVSPTQHRSRTRALHPA</sequence>
<dbReference type="RefSeq" id="WP_149767822.1">
    <property type="nucleotide sequence ID" value="NZ_VDFQ02000001.1"/>
</dbReference>
<dbReference type="OrthoDB" id="241790at2"/>
<reference evidence="5 6" key="1">
    <citation type="submission" date="2019-09" db="EMBL/GenBank/DDBJ databases">
        <title>Mumia zhuanghuii sp. nov. isolated from the intestinal contents of plateau pika (Ochotona curzoniae) in the Qinghai-Tibet plateau of China.</title>
        <authorList>
            <person name="Tian Z."/>
        </authorList>
    </citation>
    <scope>NUCLEOTIDE SEQUENCE [LARGE SCALE GENOMIC DNA]</scope>
    <source>
        <strain evidence="6">350</strain>
    </source>
</reference>
<dbReference type="SMART" id="SM00342">
    <property type="entry name" value="HTH_ARAC"/>
    <property type="match status" value="1"/>
</dbReference>
<dbReference type="GO" id="GO:0043565">
    <property type="term" value="F:sequence-specific DNA binding"/>
    <property type="evidence" value="ECO:0007669"/>
    <property type="project" value="InterPro"/>
</dbReference>
<keyword evidence="3" id="KW-0804">Transcription</keyword>
<proteinExistence type="predicted"/>
<gene>
    <name evidence="5" type="ORF">FE697_002145</name>
</gene>
<dbReference type="InterPro" id="IPR018062">
    <property type="entry name" value="HTH_AraC-typ_CS"/>
</dbReference>
<dbReference type="InterPro" id="IPR050204">
    <property type="entry name" value="AraC_XylS_family_regulators"/>
</dbReference>
<dbReference type="GO" id="GO:0003700">
    <property type="term" value="F:DNA-binding transcription factor activity"/>
    <property type="evidence" value="ECO:0007669"/>
    <property type="project" value="InterPro"/>
</dbReference>
<dbReference type="Gene3D" id="1.10.10.60">
    <property type="entry name" value="Homeodomain-like"/>
    <property type="match status" value="1"/>
</dbReference>
<dbReference type="InterPro" id="IPR032783">
    <property type="entry name" value="AraC_lig"/>
</dbReference>
<dbReference type="InterPro" id="IPR018060">
    <property type="entry name" value="HTH_AraC"/>
</dbReference>
<evidence type="ECO:0000259" key="4">
    <source>
        <dbReference type="PROSITE" id="PS01124"/>
    </source>
</evidence>
<dbReference type="EMBL" id="VDFQ02000001">
    <property type="protein sequence ID" value="KAA1424741.1"/>
    <property type="molecule type" value="Genomic_DNA"/>
</dbReference>